<dbReference type="InterPro" id="IPR050416">
    <property type="entry name" value="FAD-linked_Oxidoreductase"/>
</dbReference>
<dbReference type="OrthoDB" id="5169292at2"/>
<keyword evidence="4" id="KW-0274">FAD</keyword>
<evidence type="ECO:0000259" key="6">
    <source>
        <dbReference type="PROSITE" id="PS51387"/>
    </source>
</evidence>
<evidence type="ECO:0000313" key="8">
    <source>
        <dbReference type="Proteomes" id="UP000199651"/>
    </source>
</evidence>
<gene>
    <name evidence="7" type="ORF">SAMN05192558_10256</name>
</gene>
<dbReference type="InterPro" id="IPR036318">
    <property type="entry name" value="FAD-bd_PCMH-like_sf"/>
</dbReference>
<proteinExistence type="inferred from homology"/>
<keyword evidence="5" id="KW-0560">Oxidoreductase</keyword>
<evidence type="ECO:0000256" key="5">
    <source>
        <dbReference type="ARBA" id="ARBA00023002"/>
    </source>
</evidence>
<evidence type="ECO:0000256" key="3">
    <source>
        <dbReference type="ARBA" id="ARBA00022630"/>
    </source>
</evidence>
<evidence type="ECO:0000313" key="7">
    <source>
        <dbReference type="EMBL" id="SDO16708.1"/>
    </source>
</evidence>
<comment type="cofactor">
    <cofactor evidence="1">
        <name>FAD</name>
        <dbReference type="ChEBI" id="CHEBI:57692"/>
    </cofactor>
</comment>
<evidence type="ECO:0000256" key="1">
    <source>
        <dbReference type="ARBA" id="ARBA00001974"/>
    </source>
</evidence>
<name>A0A1H0HC49_9PSEU</name>
<dbReference type="InterPro" id="IPR016166">
    <property type="entry name" value="FAD-bd_PCMH"/>
</dbReference>
<dbReference type="EMBL" id="FNJB01000002">
    <property type="protein sequence ID" value="SDO16708.1"/>
    <property type="molecule type" value="Genomic_DNA"/>
</dbReference>
<keyword evidence="8" id="KW-1185">Reference proteome</keyword>
<feature type="domain" description="FAD-binding PCMH-type" evidence="6">
    <location>
        <begin position="22"/>
        <end position="192"/>
    </location>
</feature>
<dbReference type="InterPro" id="IPR016169">
    <property type="entry name" value="FAD-bd_PCMH_sub2"/>
</dbReference>
<dbReference type="Proteomes" id="UP000199651">
    <property type="component" value="Unassembled WGS sequence"/>
</dbReference>
<dbReference type="Gene3D" id="3.30.465.10">
    <property type="match status" value="1"/>
</dbReference>
<organism evidence="7 8">
    <name type="scientific">Actinokineospora alba</name>
    <dbReference type="NCBI Taxonomy" id="504798"/>
    <lineage>
        <taxon>Bacteria</taxon>
        <taxon>Bacillati</taxon>
        <taxon>Actinomycetota</taxon>
        <taxon>Actinomycetes</taxon>
        <taxon>Pseudonocardiales</taxon>
        <taxon>Pseudonocardiaceae</taxon>
        <taxon>Actinokineospora</taxon>
    </lineage>
</organism>
<accession>A0A1H0HC49</accession>
<reference evidence="8" key="1">
    <citation type="submission" date="2016-10" db="EMBL/GenBank/DDBJ databases">
        <authorList>
            <person name="Varghese N."/>
            <person name="Submissions S."/>
        </authorList>
    </citation>
    <scope>NUCLEOTIDE SEQUENCE [LARGE SCALE GENOMIC DNA]</scope>
    <source>
        <strain evidence="8">IBRC-M 10655</strain>
    </source>
</reference>
<dbReference type="InterPro" id="IPR016167">
    <property type="entry name" value="FAD-bd_PCMH_sub1"/>
</dbReference>
<dbReference type="GO" id="GO:0016491">
    <property type="term" value="F:oxidoreductase activity"/>
    <property type="evidence" value="ECO:0007669"/>
    <property type="project" value="UniProtKB-KW"/>
</dbReference>
<dbReference type="Pfam" id="PF01565">
    <property type="entry name" value="FAD_binding_4"/>
    <property type="match status" value="1"/>
</dbReference>
<dbReference type="SUPFAM" id="SSF56176">
    <property type="entry name" value="FAD-binding/transporter-associated domain-like"/>
    <property type="match status" value="1"/>
</dbReference>
<dbReference type="PANTHER" id="PTHR42973">
    <property type="entry name" value="BINDING OXIDOREDUCTASE, PUTATIVE (AFU_ORTHOLOGUE AFUA_1G17690)-RELATED"/>
    <property type="match status" value="1"/>
</dbReference>
<sequence>MNISRLGEAAYDAATQVFNLSAPARPAAAVTARSIVDIRAALDFARANGLPVRMHTTGHAAAGTRPMDGSVLIRTELGGGVEVDAARRIARIPAGTRWGAVVEATAPHGLTAPHGSSPSVGAVGYLLRGGMSFYGRKVGLAANSVRAIELVTANGDELRVDAQNDPELFWALRGGGGGLGVVTAIEVELFPVAAVITGGAYWRAEHAERLLNIWLRWTDDAPREATTSVRMLNLPAVDGVPPQLAGPTFSVDGAVMSTTEDVTEAQRIADDLLGPLRAVAEPVMDTWATTGPAAVLHAHMDPTDPVPFVGDHMLLGALGEDGAAEMLRVLGPESDSPLVVAGLRQLGGAFAEPDPAGGALSHLAARYSYAGSGVLFDPVTPDLLRGHCTKVREALAPWDTGRTVPGFVEDVERPQRHLDAAAIAAVDDVRVKVDPDGLFRGDIAPNASGLY</sequence>
<dbReference type="PANTHER" id="PTHR42973:SF39">
    <property type="entry name" value="FAD-BINDING PCMH-TYPE DOMAIN-CONTAINING PROTEIN"/>
    <property type="match status" value="1"/>
</dbReference>
<evidence type="ECO:0000256" key="2">
    <source>
        <dbReference type="ARBA" id="ARBA00005466"/>
    </source>
</evidence>
<protein>
    <submittedName>
        <fullName evidence="7">FAD binding domain-containing protein</fullName>
    </submittedName>
</protein>
<dbReference type="AlphaFoldDB" id="A0A1H0HC49"/>
<dbReference type="RefSeq" id="WP_091370347.1">
    <property type="nucleotide sequence ID" value="NZ_FNDV01000001.1"/>
</dbReference>
<comment type="similarity">
    <text evidence="2">Belongs to the oxygen-dependent FAD-linked oxidoreductase family.</text>
</comment>
<evidence type="ECO:0000256" key="4">
    <source>
        <dbReference type="ARBA" id="ARBA00022827"/>
    </source>
</evidence>
<dbReference type="STRING" id="504798.SAMN05421871_101247"/>
<dbReference type="Gene3D" id="3.40.462.20">
    <property type="match status" value="1"/>
</dbReference>
<dbReference type="PROSITE" id="PS51387">
    <property type="entry name" value="FAD_PCMH"/>
    <property type="match status" value="1"/>
</dbReference>
<dbReference type="Gene3D" id="3.30.43.10">
    <property type="entry name" value="Uridine Diphospho-n-acetylenolpyruvylglucosamine Reductase, domain 2"/>
    <property type="match status" value="1"/>
</dbReference>
<keyword evidence="3" id="KW-0285">Flavoprotein</keyword>
<dbReference type="GO" id="GO:0071949">
    <property type="term" value="F:FAD binding"/>
    <property type="evidence" value="ECO:0007669"/>
    <property type="project" value="InterPro"/>
</dbReference>
<dbReference type="InterPro" id="IPR006094">
    <property type="entry name" value="Oxid_FAD_bind_N"/>
</dbReference>